<organism evidence="4 5">
    <name type="scientific">Nocardia otitidiscaviarum</name>
    <dbReference type="NCBI Taxonomy" id="1823"/>
    <lineage>
        <taxon>Bacteria</taxon>
        <taxon>Bacillati</taxon>
        <taxon>Actinomycetota</taxon>
        <taxon>Actinomycetes</taxon>
        <taxon>Mycobacteriales</taxon>
        <taxon>Nocardiaceae</taxon>
        <taxon>Nocardia</taxon>
    </lineage>
</organism>
<dbReference type="PANTHER" id="PTHR43428:SF1">
    <property type="entry name" value="ARSENATE REDUCTASE"/>
    <property type="match status" value="1"/>
</dbReference>
<dbReference type="InterPro" id="IPR023485">
    <property type="entry name" value="Ptyr_pPase"/>
</dbReference>
<dbReference type="KEGG" id="nod:FOH10_10615"/>
<dbReference type="AlphaFoldDB" id="A0A516NJN6"/>
<dbReference type="SUPFAM" id="SSF52788">
    <property type="entry name" value="Phosphotyrosine protein phosphatases I"/>
    <property type="match status" value="1"/>
</dbReference>
<accession>A0A516NJN6</accession>
<gene>
    <name evidence="4" type="ORF">FOH10_10615</name>
</gene>
<protein>
    <submittedName>
        <fullName evidence="4">Arsenate reductase ArsC</fullName>
    </submittedName>
</protein>
<dbReference type="SMART" id="SM00226">
    <property type="entry name" value="LMWPc"/>
    <property type="match status" value="1"/>
</dbReference>
<dbReference type="GO" id="GO:0046685">
    <property type="term" value="P:response to arsenic-containing substance"/>
    <property type="evidence" value="ECO:0007669"/>
    <property type="project" value="UniProtKB-KW"/>
</dbReference>
<evidence type="ECO:0000313" key="5">
    <source>
        <dbReference type="Proteomes" id="UP000317039"/>
    </source>
</evidence>
<dbReference type="PANTHER" id="PTHR43428">
    <property type="entry name" value="ARSENATE REDUCTASE"/>
    <property type="match status" value="1"/>
</dbReference>
<evidence type="ECO:0000313" key="4">
    <source>
        <dbReference type="EMBL" id="QDP79112.1"/>
    </source>
</evidence>
<evidence type="ECO:0000256" key="1">
    <source>
        <dbReference type="ARBA" id="ARBA00022849"/>
    </source>
</evidence>
<dbReference type="Proteomes" id="UP000317039">
    <property type="component" value="Chromosome"/>
</dbReference>
<proteinExistence type="predicted"/>
<dbReference type="Pfam" id="PF01451">
    <property type="entry name" value="LMWPc"/>
    <property type="match status" value="1"/>
</dbReference>
<reference evidence="4 5" key="1">
    <citation type="submission" date="2019-07" db="EMBL/GenBank/DDBJ databases">
        <title>Complete Genome Sequence and Methylome Analysis of Nocardia otitidis-caviarum NEB252.</title>
        <authorList>
            <person name="Fomenkov A."/>
            <person name="Anton B.P."/>
            <person name="Vincze T."/>
            <person name="Roberts R.J."/>
        </authorList>
    </citation>
    <scope>NUCLEOTIDE SEQUENCE [LARGE SCALE GENOMIC DNA]</scope>
    <source>
        <strain evidence="4 5">NEB252</strain>
    </source>
</reference>
<feature type="domain" description="Phosphotyrosine protein phosphatase I" evidence="3">
    <location>
        <begin position="81"/>
        <end position="206"/>
    </location>
</feature>
<sequence length="217" mass="23641">MRLVSAQTHRDTIGHRHLPGAGVGAIERARAENLHENDRILAEDARPQPCARPRSPHPEEGKMTDGPVNAPTPTSDAPAGPTVLFVCTHNAGRSQMALGFFNRLVGDRATGCSGGSTPGSALNPLVVRAMAERGIDISGEYPKRWTHDLVRAADVVIDMGCGDADPILTGHRFEQWWLPDPADRDMDEVRAIRDSIEQRVRRLVTDLGLPVVDRARV</sequence>
<dbReference type="InterPro" id="IPR036196">
    <property type="entry name" value="Ptyr_pPase_sf"/>
</dbReference>
<evidence type="ECO:0000256" key="2">
    <source>
        <dbReference type="SAM" id="MobiDB-lite"/>
    </source>
</evidence>
<name>A0A516NJN6_9NOCA</name>
<dbReference type="Gene3D" id="3.40.50.2300">
    <property type="match status" value="1"/>
</dbReference>
<dbReference type="EMBL" id="CP041695">
    <property type="protein sequence ID" value="QDP79112.1"/>
    <property type="molecule type" value="Genomic_DNA"/>
</dbReference>
<dbReference type="CDD" id="cd16345">
    <property type="entry name" value="LMWP_ArsC"/>
    <property type="match status" value="1"/>
</dbReference>
<evidence type="ECO:0000259" key="3">
    <source>
        <dbReference type="SMART" id="SM00226"/>
    </source>
</evidence>
<feature type="region of interest" description="Disordered" evidence="2">
    <location>
        <begin position="41"/>
        <end position="78"/>
    </location>
</feature>
<keyword evidence="1" id="KW-0059">Arsenical resistance</keyword>